<dbReference type="EMBL" id="OIVN01006184">
    <property type="protein sequence ID" value="SPD27249.1"/>
    <property type="molecule type" value="Genomic_DNA"/>
</dbReference>
<name>A0A2N9ERG5_FAGSY</name>
<keyword evidence="1" id="KW-1133">Transmembrane helix</keyword>
<organism evidence="2">
    <name type="scientific">Fagus sylvatica</name>
    <name type="common">Beechnut</name>
    <dbReference type="NCBI Taxonomy" id="28930"/>
    <lineage>
        <taxon>Eukaryota</taxon>
        <taxon>Viridiplantae</taxon>
        <taxon>Streptophyta</taxon>
        <taxon>Embryophyta</taxon>
        <taxon>Tracheophyta</taxon>
        <taxon>Spermatophyta</taxon>
        <taxon>Magnoliopsida</taxon>
        <taxon>eudicotyledons</taxon>
        <taxon>Gunneridae</taxon>
        <taxon>Pentapetalae</taxon>
        <taxon>rosids</taxon>
        <taxon>fabids</taxon>
        <taxon>Fagales</taxon>
        <taxon>Fagaceae</taxon>
        <taxon>Fagus</taxon>
    </lineage>
</organism>
<accession>A0A2N9ERG5</accession>
<evidence type="ECO:0000313" key="2">
    <source>
        <dbReference type="EMBL" id="SPC77174.1"/>
    </source>
</evidence>
<keyword evidence="1" id="KW-0472">Membrane</keyword>
<feature type="transmembrane region" description="Helical" evidence="1">
    <location>
        <begin position="79"/>
        <end position="105"/>
    </location>
</feature>
<evidence type="ECO:0000313" key="3">
    <source>
        <dbReference type="EMBL" id="SPD27249.1"/>
    </source>
</evidence>
<evidence type="ECO:0000256" key="1">
    <source>
        <dbReference type="SAM" id="Phobius"/>
    </source>
</evidence>
<reference evidence="2" key="1">
    <citation type="submission" date="2018-02" db="EMBL/GenBank/DDBJ databases">
        <authorList>
            <person name="Cohen D.B."/>
            <person name="Kent A.D."/>
        </authorList>
    </citation>
    <scope>NUCLEOTIDE SEQUENCE</scope>
</reference>
<gene>
    <name evidence="2" type="ORF">FSB_LOCUS5056</name>
    <name evidence="3" type="ORF">FSB_LOCUS55131</name>
</gene>
<sequence>MQTGTRQPHVPPRLKFRPVSPVSACFGLFQPSASTAPPATSVPPASAFKPSTSYKAASKLSTSLQAFNQLQPSSFACKFLVSPFQICGAVAVAALAALIWVFFLLPTVSELIFYWISISTHLPNRPSK</sequence>
<dbReference type="AlphaFoldDB" id="A0A2N9ERG5"/>
<proteinExistence type="predicted"/>
<keyword evidence="1" id="KW-0812">Transmembrane</keyword>
<dbReference type="EMBL" id="OIVN01000257">
    <property type="protein sequence ID" value="SPC77174.1"/>
    <property type="molecule type" value="Genomic_DNA"/>
</dbReference>
<protein>
    <submittedName>
        <fullName evidence="2">Uncharacterized protein</fullName>
    </submittedName>
</protein>